<proteinExistence type="predicted"/>
<reference evidence="1 2" key="1">
    <citation type="submission" date="2018-08" db="EMBL/GenBank/DDBJ databases">
        <title>Recombination of ecologically and evolutionarily significant loci maintains genetic cohesion in the Pseudomonas syringae species complex.</title>
        <authorList>
            <person name="Dillon M."/>
            <person name="Thakur S."/>
            <person name="Almeida R.N.D."/>
            <person name="Weir B.S."/>
            <person name="Guttman D.S."/>
        </authorList>
    </citation>
    <scope>NUCLEOTIDE SEQUENCE [LARGE SCALE GENOMIC DNA]</scope>
    <source>
        <strain evidence="1 2">ICMP 4332</strain>
    </source>
</reference>
<protein>
    <submittedName>
        <fullName evidence="1">Uncharacterized protein</fullName>
    </submittedName>
</protein>
<evidence type="ECO:0000313" key="2">
    <source>
        <dbReference type="Proteomes" id="UP000279057"/>
    </source>
</evidence>
<dbReference type="AlphaFoldDB" id="A0A3M3FKZ7"/>
<dbReference type="Gene3D" id="3.30.565.10">
    <property type="entry name" value="Histidine kinase-like ATPase, C-terminal domain"/>
    <property type="match status" value="1"/>
</dbReference>
<gene>
    <name evidence="1" type="ORF">ALQ74_01002</name>
</gene>
<comment type="caution">
    <text evidence="1">The sequence shown here is derived from an EMBL/GenBank/DDBJ whole genome shotgun (WGS) entry which is preliminary data.</text>
</comment>
<organism evidence="1 2">
    <name type="scientific">Pseudomonas savastanoi pv. glycinea</name>
    <name type="common">Pseudomonas syringae pv. glycinea</name>
    <dbReference type="NCBI Taxonomy" id="318"/>
    <lineage>
        <taxon>Bacteria</taxon>
        <taxon>Pseudomonadati</taxon>
        <taxon>Pseudomonadota</taxon>
        <taxon>Gammaproteobacteria</taxon>
        <taxon>Pseudomonadales</taxon>
        <taxon>Pseudomonadaceae</taxon>
        <taxon>Pseudomonas</taxon>
    </lineage>
</organism>
<dbReference type="EMBL" id="RBOM01000222">
    <property type="protein sequence ID" value="RMM61779.1"/>
    <property type="molecule type" value="Genomic_DNA"/>
</dbReference>
<dbReference type="InterPro" id="IPR036890">
    <property type="entry name" value="HATPase_C_sf"/>
</dbReference>
<sequence length="696" mass="77828">MHRVRSSTAVIFIQIQAMCLSGLGRSVMIQVQRSGTVEVDLNLFGMDDLGAVDRSEIARRQLNNLLTSYADEADLFNEVVQNALDSVISAEEKGFYAEGESPQITIVVGRRPESFHYLFVGDNGTGMPPEIARNLTVPGYSAAKKKGKTLGYKGVGASYFFAASKRISLVTEDELGVVTQFTVRGSFSWIKDPEEPLPVVSGEFDYPDVVTQFYPGGRGAGLLYQFHEGVHPKSLDSLVIVGEGPERELVNWANFFAARTVIGAVSALSNKKIKLKIVLDRGEKVYQGNYTLGEYDIDNGVLGYPYPSSIVRTSGRAEQIDASSQEKIYTHAKRYTAIRRRWEAHEIIAQLPNLTDESREKLERHLQWVDGYLCYSTEVMHEANRRLGGRSSLLRHGMRIAVDGVPQGRSVDLSLTSSQGLDRQAHIVLAFQGLELDLGRKISADEDVAKAISEIGKKVVGILKEYRWAMKKPNRPDVTSDLERWQGQVDARAADSVYPVLCERLDISPVFEVDPDNEQEVIALFIWLNSMGYLKGYRLRALSGFERYDSLVSVGTKENVYRDPADRLSIRADDDAVTGDNAVLEFKHQFSDLINDFDEKKKNPAEVDMLVCWQVANINCGRGILNPCYGEWSDHRPNYGASYIWKDENETSIVVVLALRNVILELLAARERKLDIEGQGIDQLARLSRHDRDGCI</sequence>
<dbReference type="Proteomes" id="UP000279057">
    <property type="component" value="Unassembled WGS sequence"/>
</dbReference>
<dbReference type="SUPFAM" id="SSF55874">
    <property type="entry name" value="ATPase domain of HSP90 chaperone/DNA topoisomerase II/histidine kinase"/>
    <property type="match status" value="1"/>
</dbReference>
<name>A0A3M3FKZ7_PSESG</name>
<evidence type="ECO:0000313" key="1">
    <source>
        <dbReference type="EMBL" id="RMM61779.1"/>
    </source>
</evidence>
<accession>A0A3M3FKZ7</accession>